<dbReference type="STRING" id="139825.A0A401GKD0"/>
<gene>
    <name evidence="1" type="ORF">SCP_0410120</name>
</gene>
<proteinExistence type="predicted"/>
<protein>
    <submittedName>
        <fullName evidence="1">Uncharacterized protein</fullName>
    </submittedName>
</protein>
<sequence length="77" mass="8395">MEGGRWMIPQIADHLPAVIPHGLTACILYDDPAVCEDFGLGHPPDGLPDIGAQSYYPYFPEIVFLIFIALRNLAPSG</sequence>
<dbReference type="EMBL" id="BFAD01000004">
    <property type="protein sequence ID" value="GBE82627.1"/>
    <property type="molecule type" value="Genomic_DNA"/>
</dbReference>
<accession>A0A401GKD0</accession>
<evidence type="ECO:0000313" key="2">
    <source>
        <dbReference type="Proteomes" id="UP000287166"/>
    </source>
</evidence>
<dbReference type="PROSITE" id="PS51257">
    <property type="entry name" value="PROKAR_LIPOPROTEIN"/>
    <property type="match status" value="1"/>
</dbReference>
<dbReference type="InParanoid" id="A0A401GKD0"/>
<dbReference type="AlphaFoldDB" id="A0A401GKD0"/>
<keyword evidence="2" id="KW-1185">Reference proteome</keyword>
<name>A0A401GKD0_9APHY</name>
<dbReference type="Proteomes" id="UP000287166">
    <property type="component" value="Unassembled WGS sequence"/>
</dbReference>
<dbReference type="RefSeq" id="XP_027613540.1">
    <property type="nucleotide sequence ID" value="XM_027757739.1"/>
</dbReference>
<comment type="caution">
    <text evidence="1">The sequence shown here is derived from an EMBL/GenBank/DDBJ whole genome shotgun (WGS) entry which is preliminary data.</text>
</comment>
<reference evidence="1 2" key="1">
    <citation type="journal article" date="2018" name="Sci. Rep.">
        <title>Genome sequence of the cauliflower mushroom Sparassis crispa (Hanabiratake) and its association with beneficial usage.</title>
        <authorList>
            <person name="Kiyama R."/>
            <person name="Furutani Y."/>
            <person name="Kawaguchi K."/>
            <person name="Nakanishi T."/>
        </authorList>
    </citation>
    <scope>NUCLEOTIDE SEQUENCE [LARGE SCALE GENOMIC DNA]</scope>
</reference>
<dbReference type="GeneID" id="38779544"/>
<organism evidence="1 2">
    <name type="scientific">Sparassis crispa</name>
    <dbReference type="NCBI Taxonomy" id="139825"/>
    <lineage>
        <taxon>Eukaryota</taxon>
        <taxon>Fungi</taxon>
        <taxon>Dikarya</taxon>
        <taxon>Basidiomycota</taxon>
        <taxon>Agaricomycotina</taxon>
        <taxon>Agaricomycetes</taxon>
        <taxon>Polyporales</taxon>
        <taxon>Sparassidaceae</taxon>
        <taxon>Sparassis</taxon>
    </lineage>
</organism>
<evidence type="ECO:0000313" key="1">
    <source>
        <dbReference type="EMBL" id="GBE82627.1"/>
    </source>
</evidence>